<proteinExistence type="predicted"/>
<keyword evidence="2" id="KW-1185">Reference proteome</keyword>
<evidence type="ECO:0000313" key="1">
    <source>
        <dbReference type="EMBL" id="MER6903756.1"/>
    </source>
</evidence>
<dbReference type="RefSeq" id="WP_350726260.1">
    <property type="nucleotide sequence ID" value="NZ_JBEPCO010000090.1"/>
</dbReference>
<name>A0ABV1VBB0_9ACTN</name>
<dbReference type="EMBL" id="JBEPCV010000005">
    <property type="protein sequence ID" value="MER6903756.1"/>
    <property type="molecule type" value="Genomic_DNA"/>
</dbReference>
<gene>
    <name evidence="1" type="ORF">ABT322_08200</name>
</gene>
<dbReference type="Proteomes" id="UP001490330">
    <property type="component" value="Unassembled WGS sequence"/>
</dbReference>
<evidence type="ECO:0008006" key="3">
    <source>
        <dbReference type="Google" id="ProtNLM"/>
    </source>
</evidence>
<protein>
    <recommendedName>
        <fullName evidence="3">DUF4352 domain-containing protein</fullName>
    </recommendedName>
</protein>
<reference evidence="1 2" key="1">
    <citation type="submission" date="2024-06" db="EMBL/GenBank/DDBJ databases">
        <title>The Natural Products Discovery Center: Release of the First 8490 Sequenced Strains for Exploring Actinobacteria Biosynthetic Diversity.</title>
        <authorList>
            <person name="Kalkreuter E."/>
            <person name="Kautsar S.A."/>
            <person name="Yang D."/>
            <person name="Bader C.D."/>
            <person name="Teijaro C.N."/>
            <person name="Fluegel L."/>
            <person name="Davis C.M."/>
            <person name="Simpson J.R."/>
            <person name="Lauterbach L."/>
            <person name="Steele A.D."/>
            <person name="Gui C."/>
            <person name="Meng S."/>
            <person name="Li G."/>
            <person name="Viehrig K."/>
            <person name="Ye F."/>
            <person name="Su P."/>
            <person name="Kiefer A.F."/>
            <person name="Nichols A."/>
            <person name="Cepeda A.J."/>
            <person name="Yan W."/>
            <person name="Fan B."/>
            <person name="Jiang Y."/>
            <person name="Adhikari A."/>
            <person name="Zheng C.-J."/>
            <person name="Schuster L."/>
            <person name="Cowan T.M."/>
            <person name="Smanski M.J."/>
            <person name="Chevrette M.G."/>
            <person name="De Carvalho L.P.S."/>
            <person name="Shen B."/>
        </authorList>
    </citation>
    <scope>NUCLEOTIDE SEQUENCE [LARGE SCALE GENOMIC DNA]</scope>
    <source>
        <strain evidence="1 2">NPDC000632</strain>
    </source>
</reference>
<sequence length="178" mass="19957">MDIPNVIGDWQEYQSEEWAGLRVRVHSLKKDTPSRGRRDEARGLTYVSFQVTFENRGKEFYNIDMRRHPGDFQVRVGADGHAAFFDEYASKLIVDYNLYPPRRATAVIYVAATPARLKQIDIQISPDIDDQAAFGYHWVGGLGIHEGSTRAGARASTAKPSVVNQVEQFLKDTAPGDA</sequence>
<evidence type="ECO:0000313" key="2">
    <source>
        <dbReference type="Proteomes" id="UP001490330"/>
    </source>
</evidence>
<comment type="caution">
    <text evidence="1">The sequence shown here is derived from an EMBL/GenBank/DDBJ whole genome shotgun (WGS) entry which is preliminary data.</text>
</comment>
<accession>A0ABV1VBB0</accession>
<organism evidence="1 2">
    <name type="scientific">Streptomyces flaveolus</name>
    <dbReference type="NCBI Taxonomy" id="67297"/>
    <lineage>
        <taxon>Bacteria</taxon>
        <taxon>Bacillati</taxon>
        <taxon>Actinomycetota</taxon>
        <taxon>Actinomycetes</taxon>
        <taxon>Kitasatosporales</taxon>
        <taxon>Streptomycetaceae</taxon>
        <taxon>Streptomyces</taxon>
    </lineage>
</organism>